<dbReference type="InterPro" id="IPR002059">
    <property type="entry name" value="CSP_DNA-bd"/>
</dbReference>
<dbReference type="AlphaFoldDB" id="A0A3M7SJ45"/>
<dbReference type="EMBL" id="REGN01001308">
    <property type="protein sequence ID" value="RNA35630.1"/>
    <property type="molecule type" value="Genomic_DNA"/>
</dbReference>
<dbReference type="InterPro" id="IPR050181">
    <property type="entry name" value="Cold_shock_domain"/>
</dbReference>
<comment type="caution">
    <text evidence="3">The sequence shown here is derived from an EMBL/GenBank/DDBJ whole genome shotgun (WGS) entry which is preliminary data.</text>
</comment>
<sequence>MALKTGDQETLHQQIQNQKEPIATNIKGAVKWFNRLKGFGFITRDDTKEDVFAHHSSIKPFSINLRRLKRRLFLIEQERVEFDVVKAPNGLEAVNIAGKDGYLVLDIIAIKRDIPSFDLKIINEGRVTGKVKWFNVKIKYGFIHCDYNNEDVFVHSSAIIKNNPNKYKASLSEGEPVEFDILKRADGKLEAVNVSGPDGAYVVGSRYSPDKINRSEQSDKKYVEENVAGKVKWFNVKAGFGFISRSDNDQDVYAHYTAIANKNPDHRVRSLADGEAVQFNIVEGSKGAEASDITGVNGEAVQGSEYARPRRDTSAKGSRSTSRPGKNRQSRRPPNRTDYDRDNQAPRMPRNNLRMNRRPVNYQNGYAMNRGINNNFIPNQFGPNGPVNYQNRPRRPNYGNMPPLMANSVPPYQPPIRMPAQQYPIYNNNPRYVNGNNSYMNPALNQNNNFRPQQNAYYYQGNEQNQLPPNMRFVDRRVHGVAKWYNYKNGFGFVTRTDSNLDIFVHKSGIQATDKAVPSLDDGESVEFDVIQDGNKLLAINVTGPNGIVLRGSKYAPPLQIRQSRSRNEVPRSVNSGPRPRNNYQKPREN</sequence>
<keyword evidence="4" id="KW-1185">Reference proteome</keyword>
<evidence type="ECO:0000259" key="2">
    <source>
        <dbReference type="PROSITE" id="PS51857"/>
    </source>
</evidence>
<dbReference type="InterPro" id="IPR011129">
    <property type="entry name" value="CSD"/>
</dbReference>
<dbReference type="CDD" id="cd04458">
    <property type="entry name" value="CSP_CDS"/>
    <property type="match status" value="4"/>
</dbReference>
<feature type="domain" description="CSD" evidence="2">
    <location>
        <begin position="477"/>
        <end position="544"/>
    </location>
</feature>
<feature type="compositionally biased region" description="Basic and acidic residues" evidence="1">
    <location>
        <begin position="335"/>
        <end position="344"/>
    </location>
</feature>
<dbReference type="PRINTS" id="PR00050">
    <property type="entry name" value="COLDSHOCK"/>
</dbReference>
<dbReference type="OrthoDB" id="203339at2759"/>
<feature type="region of interest" description="Disordered" evidence="1">
    <location>
        <begin position="559"/>
        <end position="590"/>
    </location>
</feature>
<dbReference type="PROSITE" id="PS51857">
    <property type="entry name" value="CSD_2"/>
    <property type="match status" value="4"/>
</dbReference>
<dbReference type="STRING" id="10195.A0A3M7SJ45"/>
<feature type="compositionally biased region" description="Basic residues" evidence="1">
    <location>
        <begin position="325"/>
        <end position="334"/>
    </location>
</feature>
<reference evidence="3 4" key="1">
    <citation type="journal article" date="2018" name="Sci. Rep.">
        <title>Genomic signatures of local adaptation to the degree of environmental predictability in rotifers.</title>
        <authorList>
            <person name="Franch-Gras L."/>
            <person name="Hahn C."/>
            <person name="Garcia-Roger E.M."/>
            <person name="Carmona M.J."/>
            <person name="Serra M."/>
            <person name="Gomez A."/>
        </authorList>
    </citation>
    <scope>NUCLEOTIDE SEQUENCE [LARGE SCALE GENOMIC DNA]</scope>
    <source>
        <strain evidence="3">HYR1</strain>
    </source>
</reference>
<evidence type="ECO:0000256" key="1">
    <source>
        <dbReference type="SAM" id="MobiDB-lite"/>
    </source>
</evidence>
<accession>A0A3M7SJ45</accession>
<dbReference type="PANTHER" id="PTHR11544">
    <property type="entry name" value="COLD SHOCK DOMAIN CONTAINING PROTEINS"/>
    <property type="match status" value="1"/>
</dbReference>
<dbReference type="SMART" id="SM00357">
    <property type="entry name" value="CSP"/>
    <property type="match status" value="4"/>
</dbReference>
<evidence type="ECO:0000313" key="3">
    <source>
        <dbReference type="EMBL" id="RNA35630.1"/>
    </source>
</evidence>
<evidence type="ECO:0000313" key="4">
    <source>
        <dbReference type="Proteomes" id="UP000276133"/>
    </source>
</evidence>
<feature type="domain" description="CSD" evidence="2">
    <location>
        <begin position="126"/>
        <end position="196"/>
    </location>
</feature>
<dbReference type="PROSITE" id="PS00352">
    <property type="entry name" value="CSD_1"/>
    <property type="match status" value="2"/>
</dbReference>
<dbReference type="Gene3D" id="2.40.50.140">
    <property type="entry name" value="Nucleic acid-binding proteins"/>
    <property type="match status" value="4"/>
</dbReference>
<dbReference type="Pfam" id="PF00313">
    <property type="entry name" value="CSD"/>
    <property type="match status" value="4"/>
</dbReference>
<feature type="domain" description="CSD" evidence="2">
    <location>
        <begin position="226"/>
        <end position="295"/>
    </location>
</feature>
<gene>
    <name evidence="3" type="ORF">BpHYR1_042057</name>
</gene>
<dbReference type="GO" id="GO:0003676">
    <property type="term" value="F:nucleic acid binding"/>
    <property type="evidence" value="ECO:0007669"/>
    <property type="project" value="InterPro"/>
</dbReference>
<dbReference type="InterPro" id="IPR012340">
    <property type="entry name" value="NA-bd_OB-fold"/>
</dbReference>
<protein>
    <submittedName>
        <fullName evidence="3">Nuclease-sensitive element-binding 1 isoform X4</fullName>
    </submittedName>
</protein>
<name>A0A3M7SJ45_BRAPC</name>
<dbReference type="Proteomes" id="UP000276133">
    <property type="component" value="Unassembled WGS sequence"/>
</dbReference>
<organism evidence="3 4">
    <name type="scientific">Brachionus plicatilis</name>
    <name type="common">Marine rotifer</name>
    <name type="synonym">Brachionus muelleri</name>
    <dbReference type="NCBI Taxonomy" id="10195"/>
    <lineage>
        <taxon>Eukaryota</taxon>
        <taxon>Metazoa</taxon>
        <taxon>Spiralia</taxon>
        <taxon>Gnathifera</taxon>
        <taxon>Rotifera</taxon>
        <taxon>Eurotatoria</taxon>
        <taxon>Monogononta</taxon>
        <taxon>Pseudotrocha</taxon>
        <taxon>Ploima</taxon>
        <taxon>Brachionidae</taxon>
        <taxon>Brachionus</taxon>
    </lineage>
</organism>
<dbReference type="InterPro" id="IPR019844">
    <property type="entry name" value="CSD_CS"/>
</dbReference>
<proteinExistence type="predicted"/>
<feature type="region of interest" description="Disordered" evidence="1">
    <location>
        <begin position="288"/>
        <end position="357"/>
    </location>
</feature>
<feature type="domain" description="CSD" evidence="2">
    <location>
        <begin position="25"/>
        <end position="98"/>
    </location>
</feature>
<feature type="compositionally biased region" description="Polar residues" evidence="1">
    <location>
        <begin position="315"/>
        <end position="324"/>
    </location>
</feature>
<dbReference type="SUPFAM" id="SSF50249">
    <property type="entry name" value="Nucleic acid-binding proteins"/>
    <property type="match status" value="4"/>
</dbReference>